<reference evidence="2" key="1">
    <citation type="journal article" date="2014" name="Int. J. Syst. Evol. Microbiol.">
        <title>Complete genome sequence of Corynebacterium casei LMG S-19264T (=DSM 44701T), isolated from a smear-ripened cheese.</title>
        <authorList>
            <consortium name="US DOE Joint Genome Institute (JGI-PGF)"/>
            <person name="Walter F."/>
            <person name="Albersmeier A."/>
            <person name="Kalinowski J."/>
            <person name="Ruckert C."/>
        </authorList>
    </citation>
    <scope>NUCLEOTIDE SEQUENCE</scope>
    <source>
        <strain evidence="2">JCM 4386</strain>
    </source>
</reference>
<dbReference type="Proteomes" id="UP000606194">
    <property type="component" value="Unassembled WGS sequence"/>
</dbReference>
<reference evidence="2" key="2">
    <citation type="submission" date="2020-09" db="EMBL/GenBank/DDBJ databases">
        <authorList>
            <person name="Sun Q."/>
            <person name="Ohkuma M."/>
        </authorList>
    </citation>
    <scope>NUCLEOTIDE SEQUENCE</scope>
    <source>
        <strain evidence="2">JCM 4386</strain>
    </source>
</reference>
<dbReference type="RefSeq" id="WP_190152621.1">
    <property type="nucleotide sequence ID" value="NZ_BMTL01000030.1"/>
</dbReference>
<feature type="signal peptide" evidence="1">
    <location>
        <begin position="1"/>
        <end position="28"/>
    </location>
</feature>
<name>A0A918G2Z2_9ACTN</name>
<keyword evidence="3" id="KW-1185">Reference proteome</keyword>
<organism evidence="2 3">
    <name type="scientific">Streptomyces humidus</name>
    <dbReference type="NCBI Taxonomy" id="52259"/>
    <lineage>
        <taxon>Bacteria</taxon>
        <taxon>Bacillati</taxon>
        <taxon>Actinomycetota</taxon>
        <taxon>Actinomycetes</taxon>
        <taxon>Kitasatosporales</taxon>
        <taxon>Streptomycetaceae</taxon>
        <taxon>Streptomyces</taxon>
    </lineage>
</organism>
<evidence type="ECO:0008006" key="4">
    <source>
        <dbReference type="Google" id="ProtNLM"/>
    </source>
</evidence>
<comment type="caution">
    <text evidence="2">The sequence shown here is derived from an EMBL/GenBank/DDBJ whole genome shotgun (WGS) entry which is preliminary data.</text>
</comment>
<gene>
    <name evidence="2" type="ORF">GCM10010269_61700</name>
</gene>
<protein>
    <recommendedName>
        <fullName evidence="4">Secreted protein</fullName>
    </recommendedName>
</protein>
<evidence type="ECO:0000256" key="1">
    <source>
        <dbReference type="SAM" id="SignalP"/>
    </source>
</evidence>
<evidence type="ECO:0000313" key="3">
    <source>
        <dbReference type="Proteomes" id="UP000606194"/>
    </source>
</evidence>
<accession>A0A918G2Z2</accession>
<dbReference type="EMBL" id="BMTL01000030">
    <property type="protein sequence ID" value="GGS14053.1"/>
    <property type="molecule type" value="Genomic_DNA"/>
</dbReference>
<dbReference type="AlphaFoldDB" id="A0A918G2Z2"/>
<sequence>MRKRMMAVIAVAALTTGAAASTAPLASAAATGSAPAAAAQASHRASSVNRDVRRVPTALSAALSAAGVRYSPGCSSTTLPIDCTISEPVVTQHETTYPFSFLPGDHVTVTAGGCVQTGGRGLTWKRYVDPASDGDLYHGLITVPGATGDLQRLVNVVGRPYVVGGRGGSLKLGYEDDGYSDNGYTAHDDGTGNQCLNSVNAFVRIVVS</sequence>
<proteinExistence type="predicted"/>
<feature type="chain" id="PRO_5037471304" description="Secreted protein" evidence="1">
    <location>
        <begin position="29"/>
        <end position="208"/>
    </location>
</feature>
<keyword evidence="1" id="KW-0732">Signal</keyword>
<evidence type="ECO:0000313" key="2">
    <source>
        <dbReference type="EMBL" id="GGS14053.1"/>
    </source>
</evidence>